<dbReference type="InterPro" id="IPR036388">
    <property type="entry name" value="WH-like_DNA-bd_sf"/>
</dbReference>
<dbReference type="InterPro" id="IPR012074">
    <property type="entry name" value="GAF_ANTAR"/>
</dbReference>
<dbReference type="InterPro" id="IPR005561">
    <property type="entry name" value="ANTAR"/>
</dbReference>
<dbReference type="Proteomes" id="UP001183176">
    <property type="component" value="Unassembled WGS sequence"/>
</dbReference>
<dbReference type="SUPFAM" id="SSF52172">
    <property type="entry name" value="CheY-like"/>
    <property type="match status" value="1"/>
</dbReference>
<dbReference type="RefSeq" id="WP_311424454.1">
    <property type="nucleotide sequence ID" value="NZ_JAVREH010000034.1"/>
</dbReference>
<proteinExistence type="predicted"/>
<evidence type="ECO:0000313" key="6">
    <source>
        <dbReference type="EMBL" id="MDT0263287.1"/>
    </source>
</evidence>
<feature type="domain" description="ANTAR" evidence="5">
    <location>
        <begin position="168"/>
        <end position="229"/>
    </location>
</feature>
<evidence type="ECO:0000256" key="2">
    <source>
        <dbReference type="ARBA" id="ARBA00022777"/>
    </source>
</evidence>
<dbReference type="Pfam" id="PF03861">
    <property type="entry name" value="ANTAR"/>
    <property type="match status" value="1"/>
</dbReference>
<dbReference type="SMART" id="SM00065">
    <property type="entry name" value="GAF"/>
    <property type="match status" value="1"/>
</dbReference>
<keyword evidence="3" id="KW-0805">Transcription regulation</keyword>
<comment type="caution">
    <text evidence="6">The sequence shown here is derived from an EMBL/GenBank/DDBJ whole genome shotgun (WGS) entry which is preliminary data.</text>
</comment>
<accession>A0ABU2JEC2</accession>
<protein>
    <submittedName>
        <fullName evidence="6">GAF and ANTAR domain-containing protein</fullName>
    </submittedName>
</protein>
<evidence type="ECO:0000313" key="7">
    <source>
        <dbReference type="Proteomes" id="UP001183176"/>
    </source>
</evidence>
<evidence type="ECO:0000256" key="3">
    <source>
        <dbReference type="ARBA" id="ARBA00023015"/>
    </source>
</evidence>
<gene>
    <name evidence="6" type="ORF">RM423_18035</name>
</gene>
<dbReference type="PIRSF" id="PIRSF036625">
    <property type="entry name" value="GAF_ANTAR"/>
    <property type="match status" value="1"/>
</dbReference>
<dbReference type="InterPro" id="IPR011006">
    <property type="entry name" value="CheY-like_superfamily"/>
</dbReference>
<sequence length="240" mass="25484">MTPDVPAMDDVGEDTWSTLEQLARALRLNAVDLSATLDAIVSTVLDTLPAAEHAGLILLRRGEFVTQTAIGEPPQVLDALQHDVGTGPCIDAARQQSAVHISDTGTETRWPVFIDRAIALGVSSMLCVPLWVDTSCLGTLSLYSPRSAAFSDHDLRLTGLYATHAALALADAQRTAQLSTALHNRDVIGQAKGILIERHRLTPDQAFQALSRASQSANKKLPAVALHLVETGELLGASVG</sequence>
<dbReference type="PROSITE" id="PS50921">
    <property type="entry name" value="ANTAR"/>
    <property type="match status" value="1"/>
</dbReference>
<dbReference type="SMART" id="SM01012">
    <property type="entry name" value="ANTAR"/>
    <property type="match status" value="1"/>
</dbReference>
<dbReference type="SUPFAM" id="SSF55781">
    <property type="entry name" value="GAF domain-like"/>
    <property type="match status" value="1"/>
</dbReference>
<dbReference type="InterPro" id="IPR029016">
    <property type="entry name" value="GAF-like_dom_sf"/>
</dbReference>
<keyword evidence="1" id="KW-0808">Transferase</keyword>
<dbReference type="Gene3D" id="3.30.450.40">
    <property type="match status" value="1"/>
</dbReference>
<dbReference type="InterPro" id="IPR003018">
    <property type="entry name" value="GAF"/>
</dbReference>
<dbReference type="Gene3D" id="1.10.10.10">
    <property type="entry name" value="Winged helix-like DNA-binding domain superfamily/Winged helix DNA-binding domain"/>
    <property type="match status" value="1"/>
</dbReference>
<dbReference type="Pfam" id="PF13185">
    <property type="entry name" value="GAF_2"/>
    <property type="match status" value="1"/>
</dbReference>
<evidence type="ECO:0000256" key="4">
    <source>
        <dbReference type="ARBA" id="ARBA00023163"/>
    </source>
</evidence>
<evidence type="ECO:0000256" key="1">
    <source>
        <dbReference type="ARBA" id="ARBA00022679"/>
    </source>
</evidence>
<evidence type="ECO:0000259" key="5">
    <source>
        <dbReference type="PROSITE" id="PS50921"/>
    </source>
</evidence>
<keyword evidence="7" id="KW-1185">Reference proteome</keyword>
<keyword evidence="4" id="KW-0804">Transcription</keyword>
<name>A0ABU2JEC2_9ACTN</name>
<reference evidence="7" key="1">
    <citation type="submission" date="2023-07" db="EMBL/GenBank/DDBJ databases">
        <title>30 novel species of actinomycetes from the DSMZ collection.</title>
        <authorList>
            <person name="Nouioui I."/>
        </authorList>
    </citation>
    <scope>NUCLEOTIDE SEQUENCE [LARGE SCALE GENOMIC DNA]</scope>
    <source>
        <strain evidence="7">DSM 44399</strain>
    </source>
</reference>
<keyword evidence="2" id="KW-0418">Kinase</keyword>
<dbReference type="EMBL" id="JAVREH010000034">
    <property type="protein sequence ID" value="MDT0263287.1"/>
    <property type="molecule type" value="Genomic_DNA"/>
</dbReference>
<organism evidence="6 7">
    <name type="scientific">Jatrophihabitans lederbergiae</name>
    <dbReference type="NCBI Taxonomy" id="3075547"/>
    <lineage>
        <taxon>Bacteria</taxon>
        <taxon>Bacillati</taxon>
        <taxon>Actinomycetota</taxon>
        <taxon>Actinomycetes</taxon>
        <taxon>Jatrophihabitantales</taxon>
        <taxon>Jatrophihabitantaceae</taxon>
        <taxon>Jatrophihabitans</taxon>
    </lineage>
</organism>